<evidence type="ECO:0000313" key="4">
    <source>
        <dbReference type="Proteomes" id="UP000326364"/>
    </source>
</evidence>
<dbReference type="InterPro" id="IPR018733">
    <property type="entry name" value="DUF2274"/>
</dbReference>
<dbReference type="AlphaFoldDB" id="A0A5J5HQG4"/>
<gene>
    <name evidence="2" type="ORF">F4U95_23605</name>
    <name evidence="1" type="ORF">F4U96_23740</name>
</gene>
<dbReference type="Proteomes" id="UP000325933">
    <property type="component" value="Unassembled WGS sequence"/>
</dbReference>
<evidence type="ECO:0000313" key="3">
    <source>
        <dbReference type="Proteomes" id="UP000325933"/>
    </source>
</evidence>
<comment type="caution">
    <text evidence="2">The sequence shown here is derived from an EMBL/GenBank/DDBJ whole genome shotgun (WGS) entry which is preliminary data.</text>
</comment>
<evidence type="ECO:0000313" key="2">
    <source>
        <dbReference type="EMBL" id="KAA9023307.1"/>
    </source>
</evidence>
<evidence type="ECO:0000313" key="1">
    <source>
        <dbReference type="EMBL" id="KAA9011088.1"/>
    </source>
</evidence>
<dbReference type="EMBL" id="VYQA01000039">
    <property type="protein sequence ID" value="KAA9023307.1"/>
    <property type="molecule type" value="Genomic_DNA"/>
</dbReference>
<name>A0A5J5HQG4_9SPHN</name>
<dbReference type="EMBL" id="VYQB01000041">
    <property type="protein sequence ID" value="KAA9011088.1"/>
    <property type="molecule type" value="Genomic_DNA"/>
</dbReference>
<dbReference type="Pfam" id="PF10038">
    <property type="entry name" value="DUF2274"/>
    <property type="match status" value="1"/>
</dbReference>
<reference evidence="3 4" key="1">
    <citation type="submission" date="2019-09" db="EMBL/GenBank/DDBJ databases">
        <authorList>
            <person name="Feng G."/>
        </authorList>
    </citation>
    <scope>NUCLEOTIDE SEQUENCE [LARGE SCALE GENOMIC DNA]</scope>
    <source>
        <strain evidence="2 3">KACC 19283</strain>
        <strain evidence="1 4">KACC 19284</strain>
    </source>
</reference>
<dbReference type="Proteomes" id="UP000326364">
    <property type="component" value="Unassembled WGS sequence"/>
</dbReference>
<organism evidence="2 3">
    <name type="scientific">Sphingobium limneticum</name>
    <dbReference type="NCBI Taxonomy" id="1007511"/>
    <lineage>
        <taxon>Bacteria</taxon>
        <taxon>Pseudomonadati</taxon>
        <taxon>Pseudomonadota</taxon>
        <taxon>Alphaproteobacteria</taxon>
        <taxon>Sphingomonadales</taxon>
        <taxon>Sphingomonadaceae</taxon>
        <taxon>Sphingobium</taxon>
    </lineage>
</organism>
<protein>
    <submittedName>
        <fullName evidence="2">DUF2274 domain-containing protein</fullName>
    </submittedName>
</protein>
<sequence length="73" mass="7954">MLKLAKLPDRTPIKITLTVTPDLARALGDYTIIYNRSYGDKAEMADLLPAMLDAFLASDRAFAKARKDGEGGP</sequence>
<keyword evidence="4" id="KW-1185">Reference proteome</keyword>
<dbReference type="RefSeq" id="WP_150426914.1">
    <property type="nucleotide sequence ID" value="NZ_VYQA01000039.1"/>
</dbReference>
<accession>A0A5J5HQG4</accession>
<proteinExistence type="predicted"/>